<proteinExistence type="predicted"/>
<dbReference type="RefSeq" id="WP_266131309.1">
    <property type="nucleotide sequence ID" value="NZ_JAPKMY010000010.1"/>
</dbReference>
<comment type="caution">
    <text evidence="1">The sequence shown here is derived from an EMBL/GenBank/DDBJ whole genome shotgun (WGS) entry which is preliminary data.</text>
</comment>
<reference evidence="1" key="1">
    <citation type="submission" date="2022-11" db="EMBL/GenBank/DDBJ databases">
        <title>Biodiversity and phylogenetic relationships of bacteria.</title>
        <authorList>
            <person name="Machado R.A.R."/>
            <person name="Bhat A."/>
            <person name="Loulou A."/>
            <person name="Kallel S."/>
        </authorList>
    </citation>
    <scope>NUCLEOTIDE SEQUENCE</scope>
    <source>
        <strain evidence="1">A-IN1</strain>
    </source>
</reference>
<organism evidence="1 2">
    <name type="scientific">Acinetobacter nematophilus</name>
    <dbReference type="NCBI Taxonomy" id="2994642"/>
    <lineage>
        <taxon>Bacteria</taxon>
        <taxon>Pseudomonadati</taxon>
        <taxon>Pseudomonadota</taxon>
        <taxon>Gammaproteobacteria</taxon>
        <taxon>Moraxellales</taxon>
        <taxon>Moraxellaceae</taxon>
        <taxon>Acinetobacter</taxon>
    </lineage>
</organism>
<gene>
    <name evidence="1" type="ORF">OSH00_16245</name>
</gene>
<protein>
    <submittedName>
        <fullName evidence="1">Uncharacterized protein</fullName>
    </submittedName>
</protein>
<dbReference type="EMBL" id="JAPKMY010000010">
    <property type="protein sequence ID" value="MCX5469278.1"/>
    <property type="molecule type" value="Genomic_DNA"/>
</dbReference>
<keyword evidence="2" id="KW-1185">Reference proteome</keyword>
<accession>A0A9X3DWB2</accession>
<name>A0A9X3DWB2_9GAMM</name>
<sequence>MKKIPKKALIFSLSIFFGGIFVLSVKGNGPSESFKATSNVKSEMLLSKYQEVSVNNHAPQNTQETNTNLFSDKELEVINQWANDRKWGGRYLIDSSGQLVFQEDELIVKYRDLSIDKLREIVKNDRSYQAEKVLVEKLLQENFLTFDRQNPDVTTEVTALVLDLTTYGEVNSLQALIDTYMANGYKAAEMNGRKLWLADQSAYKNAMKYLYVLEQRGQVGFSRYKQIVLDNPALKKMPEYNQIIHQGYIEGQQLYQQLELARQQKALPAFDNQIPKEVDKLYDQITAPLREMEQELR</sequence>
<evidence type="ECO:0000313" key="2">
    <source>
        <dbReference type="Proteomes" id="UP001146019"/>
    </source>
</evidence>
<dbReference type="AlphaFoldDB" id="A0A9X3DWB2"/>
<dbReference type="Proteomes" id="UP001146019">
    <property type="component" value="Unassembled WGS sequence"/>
</dbReference>
<evidence type="ECO:0000313" key="1">
    <source>
        <dbReference type="EMBL" id="MCX5469278.1"/>
    </source>
</evidence>